<dbReference type="OrthoDB" id="4367172at2759"/>
<accession>A0A9P8ZU73</accession>
<feature type="region of interest" description="Disordered" evidence="1">
    <location>
        <begin position="148"/>
        <end position="183"/>
    </location>
</feature>
<dbReference type="AlphaFoldDB" id="A0A9P8ZU73"/>
<evidence type="ECO:0000313" key="3">
    <source>
        <dbReference type="EMBL" id="KAH6648951.1"/>
    </source>
</evidence>
<reference evidence="3" key="1">
    <citation type="journal article" date="2021" name="Nat. Commun.">
        <title>Genetic determinants of endophytism in the Arabidopsis root mycobiome.</title>
        <authorList>
            <person name="Mesny F."/>
            <person name="Miyauchi S."/>
            <person name="Thiergart T."/>
            <person name="Pickel B."/>
            <person name="Atanasova L."/>
            <person name="Karlsson M."/>
            <person name="Huettel B."/>
            <person name="Barry K.W."/>
            <person name="Haridas S."/>
            <person name="Chen C."/>
            <person name="Bauer D."/>
            <person name="Andreopoulos W."/>
            <person name="Pangilinan J."/>
            <person name="LaButti K."/>
            <person name="Riley R."/>
            <person name="Lipzen A."/>
            <person name="Clum A."/>
            <person name="Drula E."/>
            <person name="Henrissat B."/>
            <person name="Kohler A."/>
            <person name="Grigoriev I.V."/>
            <person name="Martin F.M."/>
            <person name="Hacquard S."/>
        </authorList>
    </citation>
    <scope>NUCLEOTIDE SEQUENCE</scope>
    <source>
        <strain evidence="3">MPI-SDFR-AT-0073</strain>
    </source>
</reference>
<feature type="domain" description="Peptidase S8/S53" evidence="2">
    <location>
        <begin position="11"/>
        <end position="113"/>
    </location>
</feature>
<protein>
    <recommendedName>
        <fullName evidence="2">Peptidase S8/S53 domain-containing protein</fullName>
    </recommendedName>
</protein>
<dbReference type="RefSeq" id="XP_045955458.1">
    <property type="nucleotide sequence ID" value="XM_046100555.1"/>
</dbReference>
<gene>
    <name evidence="3" type="ORF">BKA67DRAFT_538961</name>
</gene>
<feature type="compositionally biased region" description="Acidic residues" evidence="1">
    <location>
        <begin position="163"/>
        <end position="173"/>
    </location>
</feature>
<dbReference type="InterPro" id="IPR000209">
    <property type="entry name" value="Peptidase_S8/S53_dom"/>
</dbReference>
<dbReference type="GO" id="GO:0006508">
    <property type="term" value="P:proteolysis"/>
    <property type="evidence" value="ECO:0007669"/>
    <property type="project" value="InterPro"/>
</dbReference>
<dbReference type="GeneID" id="70129447"/>
<keyword evidence="4" id="KW-1185">Reference proteome</keyword>
<comment type="caution">
    <text evidence="3">The sequence shown here is derived from an EMBL/GenBank/DDBJ whole genome shotgun (WGS) entry which is preliminary data.</text>
</comment>
<dbReference type="InterPro" id="IPR036852">
    <property type="entry name" value="Peptidase_S8/S53_dom_sf"/>
</dbReference>
<dbReference type="CDD" id="cd00306">
    <property type="entry name" value="Peptidases_S8_S53"/>
    <property type="match status" value="1"/>
</dbReference>
<dbReference type="SUPFAM" id="SSF52743">
    <property type="entry name" value="Subtilisin-like"/>
    <property type="match status" value="1"/>
</dbReference>
<dbReference type="EMBL" id="JAGPXC010000007">
    <property type="protein sequence ID" value="KAH6648951.1"/>
    <property type="molecule type" value="Genomic_DNA"/>
</dbReference>
<dbReference type="Pfam" id="PF00082">
    <property type="entry name" value="Peptidase_S8"/>
    <property type="match status" value="1"/>
</dbReference>
<sequence length="247" mass="27101">MGIIFLPINPITAAGNTGGTIRSYPQLLWNDIPGMMVVGAIGLEGFDYEDNSKGYQVDTYAPGVDFPQPGGGLVESARGTPFATPMVAGLAAYLRARPQYGGSKLPTDVRQIIYDLERPLSFKNGGNQPNLIWDGQRGVTNCLGNVPSGEKRLSQQQSTVNDDSGDDFDDDFGEGGSCPYNSGSGNPGNNPMCIYASYEWRLTSNFLFQIERLTREFYSTPAFIIYISTNQHTSRFYQRHSNAHNNE</sequence>
<evidence type="ECO:0000313" key="4">
    <source>
        <dbReference type="Proteomes" id="UP000758603"/>
    </source>
</evidence>
<dbReference type="Gene3D" id="3.40.50.200">
    <property type="entry name" value="Peptidase S8/S53 domain"/>
    <property type="match status" value="1"/>
</dbReference>
<evidence type="ECO:0000259" key="2">
    <source>
        <dbReference type="Pfam" id="PF00082"/>
    </source>
</evidence>
<evidence type="ECO:0000256" key="1">
    <source>
        <dbReference type="SAM" id="MobiDB-lite"/>
    </source>
</evidence>
<dbReference type="GO" id="GO:0004252">
    <property type="term" value="F:serine-type endopeptidase activity"/>
    <property type="evidence" value="ECO:0007669"/>
    <property type="project" value="InterPro"/>
</dbReference>
<organism evidence="3 4">
    <name type="scientific">Truncatella angustata</name>
    <dbReference type="NCBI Taxonomy" id="152316"/>
    <lineage>
        <taxon>Eukaryota</taxon>
        <taxon>Fungi</taxon>
        <taxon>Dikarya</taxon>
        <taxon>Ascomycota</taxon>
        <taxon>Pezizomycotina</taxon>
        <taxon>Sordariomycetes</taxon>
        <taxon>Xylariomycetidae</taxon>
        <taxon>Amphisphaeriales</taxon>
        <taxon>Sporocadaceae</taxon>
        <taxon>Truncatella</taxon>
    </lineage>
</organism>
<proteinExistence type="predicted"/>
<name>A0A9P8ZU73_9PEZI</name>
<dbReference type="Proteomes" id="UP000758603">
    <property type="component" value="Unassembled WGS sequence"/>
</dbReference>